<evidence type="ECO:0000313" key="4">
    <source>
        <dbReference type="Proteomes" id="UP001175001"/>
    </source>
</evidence>
<accession>A0AA40CI19</accession>
<name>A0AA40CI19_9PEZI</name>
<dbReference type="PANTHER" id="PTHR43546">
    <property type="entry name" value="UPF0173 METAL-DEPENDENT HYDROLASE MJ1163-RELATED"/>
    <property type="match status" value="1"/>
</dbReference>
<comment type="caution">
    <text evidence="3">The sequence shown here is derived from an EMBL/GenBank/DDBJ whole genome shotgun (WGS) entry which is preliminary data.</text>
</comment>
<dbReference type="GO" id="GO:0016787">
    <property type="term" value="F:hydrolase activity"/>
    <property type="evidence" value="ECO:0007669"/>
    <property type="project" value="UniProtKB-KW"/>
</dbReference>
<evidence type="ECO:0000256" key="1">
    <source>
        <dbReference type="ARBA" id="ARBA00022801"/>
    </source>
</evidence>
<dbReference type="AlphaFoldDB" id="A0AA40CI19"/>
<dbReference type="InterPro" id="IPR001279">
    <property type="entry name" value="Metallo-B-lactamas"/>
</dbReference>
<organism evidence="3 4">
    <name type="scientific">Lasiodiplodia hormozganensis</name>
    <dbReference type="NCBI Taxonomy" id="869390"/>
    <lineage>
        <taxon>Eukaryota</taxon>
        <taxon>Fungi</taxon>
        <taxon>Dikarya</taxon>
        <taxon>Ascomycota</taxon>
        <taxon>Pezizomycotina</taxon>
        <taxon>Dothideomycetes</taxon>
        <taxon>Dothideomycetes incertae sedis</taxon>
        <taxon>Botryosphaeriales</taxon>
        <taxon>Botryosphaeriaceae</taxon>
        <taxon>Lasiodiplodia</taxon>
    </lineage>
</organism>
<feature type="domain" description="Metallo-beta-lactamase" evidence="2">
    <location>
        <begin position="28"/>
        <end position="230"/>
    </location>
</feature>
<dbReference type="PANTHER" id="PTHR43546:SF9">
    <property type="entry name" value="L-ASCORBATE-6-PHOSPHATE LACTONASE ULAG-RELATED"/>
    <property type="match status" value="1"/>
</dbReference>
<sequence>MASSSTKTSLSITHIGTATAVLEFDGVNLLTDPFFSPAGSSFDLQIVTLLVEHDPALNLDQLPPIDGVLLSHEDHVDNLDDLGRTLLNGRHVLTTMDGAQKLAPRPGVRGLQPWERITLSMGGKQFNVTATPCQHLPGGESTGFLVQHPDGSIDPASGLPNAIWFAGDTVYFPELREIRNKFHVTAAVLNLGSAHVDLPEVGRTQITMDGKQGAQAVRELGADFLVPMHYDSWHHFTQHGDELRKAFEEEGVLDKVCWLIPGKPVKIF</sequence>
<evidence type="ECO:0000259" key="2">
    <source>
        <dbReference type="Pfam" id="PF12706"/>
    </source>
</evidence>
<dbReference type="Proteomes" id="UP001175001">
    <property type="component" value="Unassembled WGS sequence"/>
</dbReference>
<dbReference type="InterPro" id="IPR050114">
    <property type="entry name" value="UPF0173_UPF0282_UlaG_hydrolase"/>
</dbReference>
<dbReference type="EMBL" id="JAUJDW010000097">
    <property type="protein sequence ID" value="KAK0638303.1"/>
    <property type="molecule type" value="Genomic_DNA"/>
</dbReference>
<dbReference type="SUPFAM" id="SSF56281">
    <property type="entry name" value="Metallo-hydrolase/oxidoreductase"/>
    <property type="match status" value="1"/>
</dbReference>
<proteinExistence type="predicted"/>
<reference evidence="3" key="1">
    <citation type="submission" date="2023-06" db="EMBL/GenBank/DDBJ databases">
        <title>Multi-omics analyses reveal the molecular pathogenesis toolkit of Lasiodiplodia hormozganensis, a cross-kingdom pathogen.</title>
        <authorList>
            <person name="Felix C."/>
            <person name="Meneses R."/>
            <person name="Goncalves M.F.M."/>
            <person name="Tilleman L."/>
            <person name="Duarte A.S."/>
            <person name="Jorrin-Novo J.V."/>
            <person name="Van De Peer Y."/>
            <person name="Deforce D."/>
            <person name="Van Nieuwerburgh F."/>
            <person name="Esteves A.C."/>
            <person name="Alves A."/>
        </authorList>
    </citation>
    <scope>NUCLEOTIDE SEQUENCE</scope>
    <source>
        <strain evidence="3">CBS 339.90</strain>
    </source>
</reference>
<evidence type="ECO:0000313" key="3">
    <source>
        <dbReference type="EMBL" id="KAK0638303.1"/>
    </source>
</evidence>
<keyword evidence="1" id="KW-0378">Hydrolase</keyword>
<dbReference type="Gene3D" id="3.60.15.10">
    <property type="entry name" value="Ribonuclease Z/Hydroxyacylglutathione hydrolase-like"/>
    <property type="match status" value="1"/>
</dbReference>
<dbReference type="InterPro" id="IPR036866">
    <property type="entry name" value="RibonucZ/Hydroxyglut_hydro"/>
</dbReference>
<protein>
    <submittedName>
        <fullName evidence="3">N-acyl-phosphatidylethanolamine-hydrolyzing phospholipase D</fullName>
    </submittedName>
</protein>
<dbReference type="Pfam" id="PF12706">
    <property type="entry name" value="Lactamase_B_2"/>
    <property type="match status" value="1"/>
</dbReference>
<gene>
    <name evidence="3" type="primary">Napepld_0</name>
    <name evidence="3" type="ORF">DIS24_g9974</name>
</gene>
<keyword evidence="4" id="KW-1185">Reference proteome</keyword>